<evidence type="ECO:0000256" key="15">
    <source>
        <dbReference type="SAM" id="Coils"/>
    </source>
</evidence>
<dbReference type="Gene3D" id="1.25.10.10">
    <property type="entry name" value="Leucine-rich Repeat Variant"/>
    <property type="match status" value="2"/>
</dbReference>
<dbReference type="FunFam" id="3.40.850.10:FF:000036">
    <property type="entry name" value="Kinesin-like protein"/>
    <property type="match status" value="1"/>
</dbReference>
<evidence type="ECO:0000256" key="8">
    <source>
        <dbReference type="ARBA" id="ARBA00023054"/>
    </source>
</evidence>
<evidence type="ECO:0000259" key="16">
    <source>
        <dbReference type="PROSITE" id="PS50067"/>
    </source>
</evidence>
<dbReference type="PANTHER" id="PTHR47970:SF30">
    <property type="entry name" value="KINESIN-LIKE PROTEIN"/>
    <property type="match status" value="1"/>
</dbReference>
<dbReference type="SMART" id="SM00185">
    <property type="entry name" value="ARM"/>
    <property type="match status" value="5"/>
</dbReference>
<dbReference type="InterPro" id="IPR000225">
    <property type="entry name" value="Armadillo"/>
</dbReference>
<keyword evidence="9 13" id="KW-0505">Motor protein</keyword>
<evidence type="ECO:0000256" key="14">
    <source>
        <dbReference type="RuleBase" id="RU000394"/>
    </source>
</evidence>
<dbReference type="CDD" id="cd00106">
    <property type="entry name" value="KISc"/>
    <property type="match status" value="1"/>
</dbReference>
<dbReference type="Pfam" id="PF00225">
    <property type="entry name" value="Kinesin"/>
    <property type="match status" value="1"/>
</dbReference>
<dbReference type="SMART" id="SM00129">
    <property type="entry name" value="KISc"/>
    <property type="match status" value="1"/>
</dbReference>
<dbReference type="PROSITE" id="PS50176">
    <property type="entry name" value="ARM_REPEAT"/>
    <property type="match status" value="3"/>
</dbReference>
<feature type="binding site" evidence="13">
    <location>
        <begin position="94"/>
        <end position="101"/>
    </location>
    <ligand>
        <name>ATP</name>
        <dbReference type="ChEBI" id="CHEBI:30616"/>
    </ligand>
</feature>
<dbReference type="InterPro" id="IPR047149">
    <property type="entry name" value="KIF11-like"/>
</dbReference>
<evidence type="ECO:0000256" key="5">
    <source>
        <dbReference type="ARBA" id="ARBA00022737"/>
    </source>
</evidence>
<dbReference type="PROSITE" id="PS00411">
    <property type="entry name" value="KINESIN_MOTOR_1"/>
    <property type="match status" value="1"/>
</dbReference>
<keyword evidence="10" id="KW-0206">Cytoskeleton</keyword>
<evidence type="ECO:0000256" key="10">
    <source>
        <dbReference type="ARBA" id="ARBA00023212"/>
    </source>
</evidence>
<dbReference type="InterPro" id="IPR011989">
    <property type="entry name" value="ARM-like"/>
</dbReference>
<keyword evidence="8 15" id="KW-0175">Coiled coil</keyword>
<dbReference type="InterPro" id="IPR016024">
    <property type="entry name" value="ARM-type_fold"/>
</dbReference>
<dbReference type="GO" id="GO:0005876">
    <property type="term" value="C:spindle microtubule"/>
    <property type="evidence" value="ECO:0007669"/>
    <property type="project" value="TreeGrafter"/>
</dbReference>
<evidence type="ECO:0000256" key="3">
    <source>
        <dbReference type="ARBA" id="ARBA00022490"/>
    </source>
</evidence>
<dbReference type="Pfam" id="PF00514">
    <property type="entry name" value="Arm"/>
    <property type="match status" value="2"/>
</dbReference>
<dbReference type="GO" id="GO:0005524">
    <property type="term" value="F:ATP binding"/>
    <property type="evidence" value="ECO:0007669"/>
    <property type="project" value="UniProtKB-UniRule"/>
</dbReference>
<evidence type="ECO:0000256" key="4">
    <source>
        <dbReference type="ARBA" id="ARBA00022701"/>
    </source>
</evidence>
<dbReference type="GO" id="GO:0008574">
    <property type="term" value="F:plus-end-directed microtubule motor activity"/>
    <property type="evidence" value="ECO:0007669"/>
    <property type="project" value="TreeGrafter"/>
</dbReference>
<dbReference type="AlphaFoldDB" id="A0A4P1RHM7"/>
<dbReference type="InterPro" id="IPR036961">
    <property type="entry name" value="Kinesin_motor_dom_sf"/>
</dbReference>
<sequence length="931" mass="102818">MVCDEVPGRVRVAVRLRPRNAEESVADTDFADCVELQPELKRLKLRKNNWDGDTYQFDEVLTEFASQKRVYEVVARPVVESVLDGYNGTIMAYGQTGTGKTYTVGCLGEEDTAARGITVRAMEDIFANVSFETDSVSVSYLQLYMETIQDLLEPTNDKIAIVEDPKTGDVSLPGATLVEIRDQQSFIQLLRLGEAQRFAANTKLNTESSRSHAILMVHVKRSIKGRDAALSTENGNHQDMVKSLKPSVVRKGKLVVVDLAGSERINKSGCEGHTLEETKFINLSLSALGKCINALAENSVHVPFRDSKLTRLLRDSFGGTARTSLVITIGPSPRHRGETASTIMFGQRAMKVENMVKLKEEFDYKSLSRRLDIELEKLIMEHERQQKAFEDEIERLATEAQHRISEAEKNYADSLEIPKVSAKELSDLKKVIQKETVLRKAAEGEVKNLQIQMAELKMSEASGKSEILKLHKMLDGEASQKEKLEGEIAILQSQLLKSSLETHETRQEVGRAGFENEVGGLDSLISQVKVQQRASGNGEKPSMAKLFEQVGLQKILSLLEAKDADVRIHAVKVVANLAAEETNQGKIVEAGGLTSLLTLLKSSQDETIHRVAAGAIANLAMNDKLQAKLRSEHGIQALLGMVRCKHPDVHAQVARGIANFAKCESRASSQGTKSGRSFLIEDGALAWIVQNANNESSSIRRHIELALCHLAQHEVNARDMITGGALWELVRISRDCSREDIKTLAHRTLGKIVEAGGLTSLLTLLKSSQDETIHRVAAGAIANLAMNDKLQAKLRSEHGIQALLGMVRCKHPDVHAQVARGIANFAKCESRASSQGTKSGRSFLIEDGALAWIVQNANNESSSIRRHIELALCHLAQHEVNARDMITGGALWELVRISRDCSREDIKTLAHRTLVSSPTFQTEMRRLRINY</sequence>
<keyword evidence="18" id="KW-1185">Reference proteome</keyword>
<evidence type="ECO:0000256" key="13">
    <source>
        <dbReference type="PROSITE-ProRule" id="PRU00283"/>
    </source>
</evidence>
<keyword evidence="5" id="KW-0677">Repeat</keyword>
<keyword evidence="7 13" id="KW-0067">ATP-binding</keyword>
<proteinExistence type="inferred from homology"/>
<feature type="repeat" description="ARM" evidence="12">
    <location>
        <begin position="756"/>
        <end position="799"/>
    </location>
</feature>
<evidence type="ECO:0000256" key="2">
    <source>
        <dbReference type="ARBA" id="ARBA00010103"/>
    </source>
</evidence>
<evidence type="ECO:0000256" key="12">
    <source>
        <dbReference type="PROSITE-ProRule" id="PRU00259"/>
    </source>
</evidence>
<dbReference type="Gramene" id="OIW10812">
    <property type="protein sequence ID" value="OIW10812"/>
    <property type="gene ID" value="TanjilG_27758"/>
</dbReference>
<feature type="coiled-coil region" evidence="15">
    <location>
        <begin position="379"/>
        <end position="501"/>
    </location>
</feature>
<comment type="subcellular location">
    <subcellularLocation>
        <location evidence="1">Cytoplasm</location>
        <location evidence="1">Cytoskeleton</location>
    </subcellularLocation>
</comment>
<name>A0A4P1RHM7_LUPAN</name>
<evidence type="ECO:0000313" key="17">
    <source>
        <dbReference type="EMBL" id="OIW10812.1"/>
    </source>
</evidence>
<feature type="domain" description="Kinesin motor" evidence="16">
    <location>
        <begin position="9"/>
        <end position="352"/>
    </location>
</feature>
<keyword evidence="6 13" id="KW-0547">Nucleotide-binding</keyword>
<keyword evidence="4 14" id="KW-0493">Microtubule</keyword>
<dbReference type="GO" id="GO:0007018">
    <property type="term" value="P:microtubule-based movement"/>
    <property type="evidence" value="ECO:0007669"/>
    <property type="project" value="InterPro"/>
</dbReference>
<evidence type="ECO:0000256" key="11">
    <source>
        <dbReference type="ARBA" id="ARBA00063975"/>
    </source>
</evidence>
<dbReference type="STRING" id="3871.A0A4P1RHM7"/>
<dbReference type="GO" id="GO:0008017">
    <property type="term" value="F:microtubule binding"/>
    <property type="evidence" value="ECO:0007669"/>
    <property type="project" value="InterPro"/>
</dbReference>
<dbReference type="Proteomes" id="UP000188354">
    <property type="component" value="Chromosome LG06"/>
</dbReference>
<feature type="repeat" description="ARM" evidence="12">
    <location>
        <begin position="550"/>
        <end position="592"/>
    </location>
</feature>
<dbReference type="GO" id="GO:0072686">
    <property type="term" value="C:mitotic spindle"/>
    <property type="evidence" value="ECO:0007669"/>
    <property type="project" value="TreeGrafter"/>
</dbReference>
<gene>
    <name evidence="17" type="ORF">TanjilG_27758</name>
</gene>
<feature type="repeat" description="ARM" evidence="12">
    <location>
        <begin position="591"/>
        <end position="634"/>
    </location>
</feature>
<dbReference type="PANTHER" id="PTHR47970">
    <property type="entry name" value="KINESIN-LIKE PROTEIN KIF11"/>
    <property type="match status" value="1"/>
</dbReference>
<comment type="similarity">
    <text evidence="2">Belongs to the TRAFAC class myosin-kinesin ATPase superfamily. Kinesin family. Ungrouped subfamily.</text>
</comment>
<dbReference type="GO" id="GO:0051231">
    <property type="term" value="P:spindle elongation"/>
    <property type="evidence" value="ECO:0007669"/>
    <property type="project" value="TreeGrafter"/>
</dbReference>
<dbReference type="PRINTS" id="PR00380">
    <property type="entry name" value="KINESINHEAVY"/>
</dbReference>
<evidence type="ECO:0000256" key="1">
    <source>
        <dbReference type="ARBA" id="ARBA00004245"/>
    </source>
</evidence>
<comment type="subunit">
    <text evidence="11">Interacts (via C-terminus) with NEK5.</text>
</comment>
<accession>A0A4P1RHM7</accession>
<dbReference type="InterPro" id="IPR019821">
    <property type="entry name" value="Kinesin_motor_CS"/>
</dbReference>
<protein>
    <recommendedName>
        <fullName evidence="14">Kinesin-like protein</fullName>
    </recommendedName>
</protein>
<evidence type="ECO:0000256" key="7">
    <source>
        <dbReference type="ARBA" id="ARBA00022840"/>
    </source>
</evidence>
<dbReference type="InterPro" id="IPR027417">
    <property type="entry name" value="P-loop_NTPase"/>
</dbReference>
<reference evidence="17 18" key="1">
    <citation type="journal article" date="2017" name="Plant Biotechnol. J.">
        <title>A comprehensive draft genome sequence for lupin (Lupinus angustifolius), an emerging health food: insights into plant-microbe interactions and legume evolution.</title>
        <authorList>
            <person name="Hane J.K."/>
            <person name="Ming Y."/>
            <person name="Kamphuis L.G."/>
            <person name="Nelson M.N."/>
            <person name="Garg G."/>
            <person name="Atkins C.A."/>
            <person name="Bayer P.E."/>
            <person name="Bravo A."/>
            <person name="Bringans S."/>
            <person name="Cannon S."/>
            <person name="Edwards D."/>
            <person name="Foley R."/>
            <person name="Gao L.L."/>
            <person name="Harrison M.J."/>
            <person name="Huang W."/>
            <person name="Hurgobin B."/>
            <person name="Li S."/>
            <person name="Liu C.W."/>
            <person name="McGrath A."/>
            <person name="Morahan G."/>
            <person name="Murray J."/>
            <person name="Weller J."/>
            <person name="Jian J."/>
            <person name="Singh K.B."/>
        </authorList>
    </citation>
    <scope>NUCLEOTIDE SEQUENCE [LARGE SCALE GENOMIC DNA]</scope>
    <source>
        <strain evidence="18">cv. Tanjil</strain>
        <tissue evidence="17">Whole plant</tissue>
    </source>
</reference>
<dbReference type="PROSITE" id="PS50067">
    <property type="entry name" value="KINESIN_MOTOR_2"/>
    <property type="match status" value="1"/>
</dbReference>
<evidence type="ECO:0000256" key="9">
    <source>
        <dbReference type="ARBA" id="ARBA00023175"/>
    </source>
</evidence>
<dbReference type="Gene3D" id="3.40.850.10">
    <property type="entry name" value="Kinesin motor domain"/>
    <property type="match status" value="1"/>
</dbReference>
<evidence type="ECO:0000313" key="18">
    <source>
        <dbReference type="Proteomes" id="UP000188354"/>
    </source>
</evidence>
<dbReference type="SUPFAM" id="SSF48371">
    <property type="entry name" value="ARM repeat"/>
    <property type="match status" value="1"/>
</dbReference>
<dbReference type="GO" id="GO:0090307">
    <property type="term" value="P:mitotic spindle assembly"/>
    <property type="evidence" value="ECO:0007669"/>
    <property type="project" value="TreeGrafter"/>
</dbReference>
<dbReference type="SUPFAM" id="SSF52540">
    <property type="entry name" value="P-loop containing nucleoside triphosphate hydrolases"/>
    <property type="match status" value="1"/>
</dbReference>
<evidence type="ECO:0000256" key="6">
    <source>
        <dbReference type="ARBA" id="ARBA00022741"/>
    </source>
</evidence>
<dbReference type="InterPro" id="IPR001752">
    <property type="entry name" value="Kinesin_motor_dom"/>
</dbReference>
<keyword evidence="3" id="KW-0963">Cytoplasm</keyword>
<organism evidence="17 18">
    <name type="scientific">Lupinus angustifolius</name>
    <name type="common">Narrow-leaved blue lupine</name>
    <dbReference type="NCBI Taxonomy" id="3871"/>
    <lineage>
        <taxon>Eukaryota</taxon>
        <taxon>Viridiplantae</taxon>
        <taxon>Streptophyta</taxon>
        <taxon>Embryophyta</taxon>
        <taxon>Tracheophyta</taxon>
        <taxon>Spermatophyta</taxon>
        <taxon>Magnoliopsida</taxon>
        <taxon>eudicotyledons</taxon>
        <taxon>Gunneridae</taxon>
        <taxon>Pentapetalae</taxon>
        <taxon>rosids</taxon>
        <taxon>fabids</taxon>
        <taxon>Fabales</taxon>
        <taxon>Fabaceae</taxon>
        <taxon>Papilionoideae</taxon>
        <taxon>50 kb inversion clade</taxon>
        <taxon>genistoids sensu lato</taxon>
        <taxon>core genistoids</taxon>
        <taxon>Genisteae</taxon>
        <taxon>Lupinus</taxon>
    </lineage>
</organism>
<dbReference type="EMBL" id="CM007366">
    <property type="protein sequence ID" value="OIW10812.1"/>
    <property type="molecule type" value="Genomic_DNA"/>
</dbReference>